<dbReference type="GO" id="GO:0016757">
    <property type="term" value="F:glycosyltransferase activity"/>
    <property type="evidence" value="ECO:0007669"/>
    <property type="project" value="UniProtKB-KW"/>
</dbReference>
<feature type="region of interest" description="Disordered" evidence="2">
    <location>
        <begin position="1"/>
        <end position="62"/>
    </location>
</feature>
<dbReference type="PANTHER" id="PTHR24045:SF0">
    <property type="entry name" value="N-ACETYLGLUCOSAMINE-1-PHOSPHOTRANSFERASE SUBUNITS ALPHA_BETA"/>
    <property type="match status" value="1"/>
</dbReference>
<evidence type="ECO:0000256" key="1">
    <source>
        <dbReference type="ARBA" id="ARBA00022679"/>
    </source>
</evidence>
<dbReference type="InterPro" id="IPR047141">
    <property type="entry name" value="Stealth"/>
</dbReference>
<dbReference type="OrthoDB" id="263283at2759"/>
<evidence type="ECO:0000259" key="4">
    <source>
        <dbReference type="Pfam" id="PF17102"/>
    </source>
</evidence>
<feature type="domain" description="Stealth protein CR3 conserved region 3" evidence="4">
    <location>
        <begin position="459"/>
        <end position="504"/>
    </location>
</feature>
<feature type="compositionally biased region" description="Basic and acidic residues" evidence="2">
    <location>
        <begin position="7"/>
        <end position="18"/>
    </location>
</feature>
<evidence type="ECO:0000256" key="2">
    <source>
        <dbReference type="SAM" id="MobiDB-lite"/>
    </source>
</evidence>
<accession>A0A9P6W7D5</accession>
<dbReference type="InterPro" id="IPR031357">
    <property type="entry name" value="Stealth_CR3"/>
</dbReference>
<reference evidence="5 6" key="1">
    <citation type="submission" date="2020-11" db="EMBL/GenBank/DDBJ databases">
        <title>Kefir isolates.</title>
        <authorList>
            <person name="Marcisauskas S."/>
            <person name="Kim Y."/>
            <person name="Blasche S."/>
        </authorList>
    </citation>
    <scope>NUCLEOTIDE SEQUENCE [LARGE SCALE GENOMIC DNA]</scope>
    <source>
        <strain evidence="5 6">KR</strain>
    </source>
</reference>
<dbReference type="GO" id="GO:0046835">
    <property type="term" value="P:carbohydrate phosphorylation"/>
    <property type="evidence" value="ECO:0007669"/>
    <property type="project" value="TreeGrafter"/>
</dbReference>
<feature type="transmembrane region" description="Helical" evidence="3">
    <location>
        <begin position="67"/>
        <end position="86"/>
    </location>
</feature>
<keyword evidence="6" id="KW-1185">Reference proteome</keyword>
<keyword evidence="3" id="KW-0812">Transmembrane</keyword>
<keyword evidence="1" id="KW-0808">Transferase</keyword>
<dbReference type="PANTHER" id="PTHR24045">
    <property type="match status" value="1"/>
</dbReference>
<gene>
    <name evidence="5" type="primary">XPT1</name>
    <name evidence="5" type="ORF">C6P46_000953</name>
</gene>
<proteinExistence type="predicted"/>
<sequence>MPSNSHSPKESLEIRANDGELDGGQEALIPLLARTNGADPANDDDDDDNNNEAASYQQQKGRPNRQVRLYAVAGLTLMVFMAYAIVRSVSPARPSYASAKTSVPALDHLLGMLLHTTTPATLANDFLQHSDSVNFGVVPFSDRAFSPVYTPAPLEHALTTEGWSASCLETFVATGDLCAELHGKHQDPQVKMDVVWTWVNGSSSEILSDWMARASQGRRKRSLSPSVRHRRAGASVHRHFRDHDELRFSIRSVLASVSDENLSTLHLVVGDTPASLGEDTLAQNESRPLGNDSSDYAASLHYAQVPHWTELASLQLAPPNTTSAAERGAAPFFRIHPHSTLFRAPPTSPESEAPEIDAAEWRSSVVPSFNSLAIESQLANLDFTAKTALYLNDDFFLTRELAITDFASPLYGPVFRLQRDLLVTGVSPENTHDSADGEWKGLGYSAWLLGASRILPCAVISVPLLKEMQQVFISELTTTASSRFRGDQLTEVQTLFLATHYVVEKHREALLWSFFFARADIDGSGVYSASERRDLLAALDYTPDQSSLDVAPHKRTTHVDMGSRSAEAGLPAPSHTFYQFSSADGFAYTNIHSPPDRSRSSGPIWPMLANEAGRNEPICTLHFDQCFEPEFLSAANETDMSVLETFRRIAFAKPECGDCIIALLVGKSGPRGFEAFLPSSPESPGPDNAQAIPPTAIGLGSTTWRELIYEPPVADAAALIQRYAYTLGDTPSFFYPIRGGGESLTHRLEEITNLDDEGRPALIALNDDVNSARPAILTDVNSRLERWFQETWPVPSPWEAS</sequence>
<keyword evidence="5" id="KW-0328">Glycosyltransferase</keyword>
<protein>
    <submittedName>
        <fullName evidence="5">Xanthine phosphoribosyltransferase 1</fullName>
    </submittedName>
</protein>
<feature type="compositionally biased region" description="Acidic residues" evidence="2">
    <location>
        <begin position="41"/>
        <end position="50"/>
    </location>
</feature>
<evidence type="ECO:0000313" key="5">
    <source>
        <dbReference type="EMBL" id="KAG0664816.1"/>
    </source>
</evidence>
<evidence type="ECO:0000256" key="3">
    <source>
        <dbReference type="SAM" id="Phobius"/>
    </source>
</evidence>
<dbReference type="Proteomes" id="UP000777482">
    <property type="component" value="Unassembled WGS sequence"/>
</dbReference>
<organism evidence="5 6">
    <name type="scientific">Rhodotorula mucilaginosa</name>
    <name type="common">Yeast</name>
    <name type="synonym">Rhodotorula rubra</name>
    <dbReference type="NCBI Taxonomy" id="5537"/>
    <lineage>
        <taxon>Eukaryota</taxon>
        <taxon>Fungi</taxon>
        <taxon>Dikarya</taxon>
        <taxon>Basidiomycota</taxon>
        <taxon>Pucciniomycotina</taxon>
        <taxon>Microbotryomycetes</taxon>
        <taxon>Sporidiobolales</taxon>
        <taxon>Sporidiobolaceae</taxon>
        <taxon>Rhodotorula</taxon>
    </lineage>
</organism>
<dbReference type="AlphaFoldDB" id="A0A9P6W7D5"/>
<dbReference type="GO" id="GO:0003976">
    <property type="term" value="F:UDP-N-acetylglucosamine-lysosomal-enzyme N-acetylglucosaminephosphotransferase activity"/>
    <property type="evidence" value="ECO:0007669"/>
    <property type="project" value="TreeGrafter"/>
</dbReference>
<dbReference type="GO" id="GO:0005794">
    <property type="term" value="C:Golgi apparatus"/>
    <property type="evidence" value="ECO:0007669"/>
    <property type="project" value="TreeGrafter"/>
</dbReference>
<dbReference type="EMBL" id="PUHQ01000012">
    <property type="protein sequence ID" value="KAG0664816.1"/>
    <property type="molecule type" value="Genomic_DNA"/>
</dbReference>
<comment type="caution">
    <text evidence="5">The sequence shown here is derived from an EMBL/GenBank/DDBJ whole genome shotgun (WGS) entry which is preliminary data.</text>
</comment>
<dbReference type="Pfam" id="PF17102">
    <property type="entry name" value="Stealth_CR3"/>
    <property type="match status" value="1"/>
</dbReference>
<keyword evidence="3" id="KW-0472">Membrane</keyword>
<keyword evidence="3" id="KW-1133">Transmembrane helix</keyword>
<evidence type="ECO:0000313" key="6">
    <source>
        <dbReference type="Proteomes" id="UP000777482"/>
    </source>
</evidence>
<name>A0A9P6W7D5_RHOMI</name>